<dbReference type="WBParaSite" id="HPBE_0000028901-mRNA-1">
    <property type="protein sequence ID" value="HPBE_0000028901-mRNA-1"/>
    <property type="gene ID" value="HPBE_0000028901"/>
</dbReference>
<feature type="signal peptide" evidence="1">
    <location>
        <begin position="1"/>
        <end position="19"/>
    </location>
</feature>
<reference evidence="4" key="2">
    <citation type="submission" date="2019-09" db="UniProtKB">
        <authorList>
            <consortium name="WormBaseParasite"/>
        </authorList>
    </citation>
    <scope>IDENTIFICATION</scope>
</reference>
<dbReference type="Proteomes" id="UP000050761">
    <property type="component" value="Unassembled WGS sequence"/>
</dbReference>
<keyword evidence="1" id="KW-0732">Signal</keyword>
<feature type="chain" id="PRO_5044551196" evidence="1">
    <location>
        <begin position="20"/>
        <end position="128"/>
    </location>
</feature>
<accession>A0A3P7WML3</accession>
<organism evidence="3 4">
    <name type="scientific">Heligmosomoides polygyrus</name>
    <name type="common">Parasitic roundworm</name>
    <dbReference type="NCBI Taxonomy" id="6339"/>
    <lineage>
        <taxon>Eukaryota</taxon>
        <taxon>Metazoa</taxon>
        <taxon>Ecdysozoa</taxon>
        <taxon>Nematoda</taxon>
        <taxon>Chromadorea</taxon>
        <taxon>Rhabditida</taxon>
        <taxon>Rhabditina</taxon>
        <taxon>Rhabditomorpha</taxon>
        <taxon>Strongyloidea</taxon>
        <taxon>Heligmosomidae</taxon>
        <taxon>Heligmosomoides</taxon>
    </lineage>
</organism>
<accession>A0A183F2E3</accession>
<gene>
    <name evidence="2" type="ORF">HPBE_LOCUS290</name>
</gene>
<reference evidence="2 3" key="1">
    <citation type="submission" date="2018-11" db="EMBL/GenBank/DDBJ databases">
        <authorList>
            <consortium name="Pathogen Informatics"/>
        </authorList>
    </citation>
    <scope>NUCLEOTIDE SEQUENCE [LARGE SCALE GENOMIC DNA]</scope>
</reference>
<evidence type="ECO:0000256" key="1">
    <source>
        <dbReference type="SAM" id="SignalP"/>
    </source>
</evidence>
<dbReference type="EMBL" id="UZAH01000186">
    <property type="protein sequence ID" value="VDO18672.1"/>
    <property type="molecule type" value="Genomic_DNA"/>
</dbReference>
<keyword evidence="3" id="KW-1185">Reference proteome</keyword>
<sequence>MKAILCVAVQLMLCIGTMAFVDLVGCERGLVELHKAKDFPWLRQMIKRDLKFEMDDADTIAAFTVHDKDLDEIDHVVFAGNQENGKAVTFIYESLEDGERAPLNRIPYSIYYRYLECEVPAHEEDTES</sequence>
<evidence type="ECO:0000313" key="4">
    <source>
        <dbReference type="WBParaSite" id="HPBE_0000028901-mRNA-1"/>
    </source>
</evidence>
<proteinExistence type="predicted"/>
<evidence type="ECO:0000313" key="3">
    <source>
        <dbReference type="Proteomes" id="UP000050761"/>
    </source>
</evidence>
<name>A0A183F2E3_HELPZ</name>
<dbReference type="AlphaFoldDB" id="A0A183F2E3"/>
<evidence type="ECO:0000313" key="2">
    <source>
        <dbReference type="EMBL" id="VDO18672.1"/>
    </source>
</evidence>
<protein>
    <submittedName>
        <fullName evidence="4">Oncosphere protein</fullName>
    </submittedName>
</protein>